<name>A0A8X6SU64_TRICX</name>
<gene>
    <name evidence="1" type="ORF">TNCV_1571681</name>
</gene>
<organism evidence="1 2">
    <name type="scientific">Trichonephila clavipes</name>
    <name type="common">Golden silk orbweaver</name>
    <name type="synonym">Nephila clavipes</name>
    <dbReference type="NCBI Taxonomy" id="2585209"/>
    <lineage>
        <taxon>Eukaryota</taxon>
        <taxon>Metazoa</taxon>
        <taxon>Ecdysozoa</taxon>
        <taxon>Arthropoda</taxon>
        <taxon>Chelicerata</taxon>
        <taxon>Arachnida</taxon>
        <taxon>Araneae</taxon>
        <taxon>Araneomorphae</taxon>
        <taxon>Entelegynae</taxon>
        <taxon>Araneoidea</taxon>
        <taxon>Nephilidae</taxon>
        <taxon>Trichonephila</taxon>
    </lineage>
</organism>
<proteinExistence type="predicted"/>
<comment type="caution">
    <text evidence="1">The sequence shown here is derived from an EMBL/GenBank/DDBJ whole genome shotgun (WGS) entry which is preliminary data.</text>
</comment>
<keyword evidence="2" id="KW-1185">Reference proteome</keyword>
<dbReference type="EMBL" id="BMAU01021334">
    <property type="protein sequence ID" value="GFY15357.1"/>
    <property type="molecule type" value="Genomic_DNA"/>
</dbReference>
<dbReference type="AlphaFoldDB" id="A0A8X6SU64"/>
<reference evidence="1" key="1">
    <citation type="submission" date="2020-08" db="EMBL/GenBank/DDBJ databases">
        <title>Multicomponent nature underlies the extraordinary mechanical properties of spider dragline silk.</title>
        <authorList>
            <person name="Kono N."/>
            <person name="Nakamura H."/>
            <person name="Mori M."/>
            <person name="Yoshida Y."/>
            <person name="Ohtoshi R."/>
            <person name="Malay A.D."/>
            <person name="Moran D.A.P."/>
            <person name="Tomita M."/>
            <person name="Numata K."/>
            <person name="Arakawa K."/>
        </authorList>
    </citation>
    <scope>NUCLEOTIDE SEQUENCE</scope>
</reference>
<sequence>MTYNRLKDNRFAGLKLASLSRRRLDGCKWHQAEESILNKRYCHRKVRRGRHTETAPAQNSYIALSAWRHWLTTASQLNRDLSAVSGTRISRQTVYSHLAETGLFTRRPVRKTGYE</sequence>
<evidence type="ECO:0008006" key="3">
    <source>
        <dbReference type="Google" id="ProtNLM"/>
    </source>
</evidence>
<protein>
    <recommendedName>
        <fullName evidence="3">Transposase Tc1-like domain-containing protein</fullName>
    </recommendedName>
</protein>
<dbReference type="Proteomes" id="UP000887159">
    <property type="component" value="Unassembled WGS sequence"/>
</dbReference>
<evidence type="ECO:0000313" key="1">
    <source>
        <dbReference type="EMBL" id="GFY15357.1"/>
    </source>
</evidence>
<evidence type="ECO:0000313" key="2">
    <source>
        <dbReference type="Proteomes" id="UP000887159"/>
    </source>
</evidence>
<accession>A0A8X6SU64</accession>